<dbReference type="Proteomes" id="UP000237222">
    <property type="component" value="Unassembled WGS sequence"/>
</dbReference>
<dbReference type="SUPFAM" id="SSF63829">
    <property type="entry name" value="Calcium-dependent phosphotriesterase"/>
    <property type="match status" value="1"/>
</dbReference>
<dbReference type="EMBL" id="PQGG01000002">
    <property type="protein sequence ID" value="POP54712.1"/>
    <property type="molecule type" value="Genomic_DNA"/>
</dbReference>
<gene>
    <name evidence="2" type="ORF">C0068_00405</name>
</gene>
<dbReference type="GO" id="GO:0016158">
    <property type="term" value="F:inositol hexakisphosphate 3-phosphatase activity"/>
    <property type="evidence" value="ECO:0007669"/>
    <property type="project" value="InterPro"/>
</dbReference>
<accession>A0A2S4HL24</accession>
<dbReference type="InterPro" id="IPR011042">
    <property type="entry name" value="6-blade_b-propeller_TolB-like"/>
</dbReference>
<dbReference type="Gene3D" id="2.120.10.30">
    <property type="entry name" value="TolB, C-terminal domain"/>
    <property type="match status" value="1"/>
</dbReference>
<dbReference type="PROSITE" id="PS51257">
    <property type="entry name" value="PROKAR_LIPOPROTEIN"/>
    <property type="match status" value="1"/>
</dbReference>
<proteinExistence type="predicted"/>
<evidence type="ECO:0000313" key="2">
    <source>
        <dbReference type="EMBL" id="POP54712.1"/>
    </source>
</evidence>
<evidence type="ECO:0000259" key="1">
    <source>
        <dbReference type="PROSITE" id="PS51662"/>
    </source>
</evidence>
<dbReference type="OrthoDB" id="8696437at2"/>
<protein>
    <submittedName>
        <fullName evidence="2">Phytase domain-containing protein</fullName>
    </submittedName>
</protein>
<dbReference type="AlphaFoldDB" id="A0A2S4HL24"/>
<sequence>MNTFGKFILAGTLLATSACSQLSSVKNINTNMLSFNKQHIFDTDKTIYSSQNEIEAAAKSGDWLIWVEDPRRELWMASLSYNELAPKKIATLEHGVDGLCAAPLSDSALDLFISDGDGGMHHYWLNPQSGQFHSVRSLTINPDVERCLLNESSLIYLDPYLGAMSIDRDPETDTVIRTANITANRELIGQLSAAAESQILEYAVSAPRAPFPLISADLETDSVDRAGDAADDPAIMISHKGTLWIAGTDKQQGLRVYDAQGKQIHFLNRGRLNNVDSLALTSERFLLSATNRTSHSIDLFIAEPDKNRIEFISAIPLTMDDPYGLCMAKDASGKVAIFAGDSEGLVQYWQLNSDYLGGKMLSEYRFDSQTEGCVYNTLDHHLYVGQEDNGIWKIDPSNGNRELIEAISQGNLIADVEGLDIYYGEQSYLIASSQGDDSYVVYQLAPWKMLSKFRIGPNTDKGLDGASETDGLAVSSQAIGAYPQGILVVQDGRNRSPAANQNFKLIDWRKVENLLKN</sequence>
<reference evidence="2 3" key="1">
    <citation type="submission" date="2018-01" db="EMBL/GenBank/DDBJ databases">
        <authorList>
            <person name="Yu X.-D."/>
        </authorList>
    </citation>
    <scope>NUCLEOTIDE SEQUENCE [LARGE SCALE GENOMIC DNA]</scope>
    <source>
        <strain evidence="2 3">ZX-21</strain>
    </source>
</reference>
<dbReference type="PROSITE" id="PS51662">
    <property type="entry name" value="BP_PHYTASE"/>
    <property type="match status" value="1"/>
</dbReference>
<name>A0A2S4HL24_9GAMM</name>
<dbReference type="RefSeq" id="WP_103682515.1">
    <property type="nucleotide sequence ID" value="NZ_PQGG01000002.1"/>
</dbReference>
<dbReference type="Pfam" id="PF02333">
    <property type="entry name" value="Phytase"/>
    <property type="match status" value="1"/>
</dbReference>
<organism evidence="2 3">
    <name type="scientific">Zhongshania marina</name>
    <dbReference type="NCBI Taxonomy" id="2304603"/>
    <lineage>
        <taxon>Bacteria</taxon>
        <taxon>Pseudomonadati</taxon>
        <taxon>Pseudomonadota</taxon>
        <taxon>Gammaproteobacteria</taxon>
        <taxon>Cellvibrionales</taxon>
        <taxon>Spongiibacteraceae</taxon>
        <taxon>Zhongshania</taxon>
    </lineage>
</organism>
<feature type="domain" description="BPP" evidence="1">
    <location>
        <begin position="204"/>
        <end position="515"/>
    </location>
</feature>
<evidence type="ECO:0000313" key="3">
    <source>
        <dbReference type="Proteomes" id="UP000237222"/>
    </source>
</evidence>
<dbReference type="SUPFAM" id="SSF50956">
    <property type="entry name" value="Thermostable phytase (3-phytase)"/>
    <property type="match status" value="1"/>
</dbReference>
<comment type="caution">
    <text evidence="2">The sequence shown here is derived from an EMBL/GenBank/DDBJ whole genome shotgun (WGS) entry which is preliminary data.</text>
</comment>
<dbReference type="InterPro" id="IPR003431">
    <property type="entry name" value="B-propeller_Phytase"/>
</dbReference>